<organism evidence="3 4">
    <name type="scientific">Austropuccinia psidii MF-1</name>
    <dbReference type="NCBI Taxonomy" id="1389203"/>
    <lineage>
        <taxon>Eukaryota</taxon>
        <taxon>Fungi</taxon>
        <taxon>Dikarya</taxon>
        <taxon>Basidiomycota</taxon>
        <taxon>Pucciniomycotina</taxon>
        <taxon>Pucciniomycetes</taxon>
        <taxon>Pucciniales</taxon>
        <taxon>Sphaerophragmiaceae</taxon>
        <taxon>Austropuccinia</taxon>
    </lineage>
</organism>
<dbReference type="GO" id="GO:0003723">
    <property type="term" value="F:RNA binding"/>
    <property type="evidence" value="ECO:0007669"/>
    <property type="project" value="UniProtKB-KW"/>
</dbReference>
<dbReference type="OrthoDB" id="3341476at2759"/>
<dbReference type="GO" id="GO:0015074">
    <property type="term" value="P:DNA integration"/>
    <property type="evidence" value="ECO:0007669"/>
    <property type="project" value="InterPro"/>
</dbReference>
<evidence type="ECO:0000256" key="1">
    <source>
        <dbReference type="ARBA" id="ARBA00022884"/>
    </source>
</evidence>
<dbReference type="Gene3D" id="3.30.420.10">
    <property type="entry name" value="Ribonuclease H-like superfamily/Ribonuclease H"/>
    <property type="match status" value="1"/>
</dbReference>
<evidence type="ECO:0000259" key="2">
    <source>
        <dbReference type="PROSITE" id="PS50994"/>
    </source>
</evidence>
<dbReference type="InterPro" id="IPR001584">
    <property type="entry name" value="Integrase_cat-core"/>
</dbReference>
<dbReference type="InterPro" id="IPR050951">
    <property type="entry name" value="Retrovirus_Pol_polyprotein"/>
</dbReference>
<keyword evidence="4" id="KW-1185">Reference proteome</keyword>
<dbReference type="EMBL" id="AVOT02069313">
    <property type="protein sequence ID" value="MBW0560249.1"/>
    <property type="molecule type" value="Genomic_DNA"/>
</dbReference>
<dbReference type="PANTHER" id="PTHR37984:SF5">
    <property type="entry name" value="PROTEIN NYNRIN-LIKE"/>
    <property type="match status" value="1"/>
</dbReference>
<dbReference type="Gene3D" id="1.10.340.70">
    <property type="match status" value="1"/>
</dbReference>
<dbReference type="SUPFAM" id="SSF53098">
    <property type="entry name" value="Ribonuclease H-like"/>
    <property type="match status" value="1"/>
</dbReference>
<reference evidence="3" key="1">
    <citation type="submission" date="2021-03" db="EMBL/GenBank/DDBJ databases">
        <title>Draft genome sequence of rust myrtle Austropuccinia psidii MF-1, a brazilian biotype.</title>
        <authorList>
            <person name="Quecine M.C."/>
            <person name="Pachon D.M.R."/>
            <person name="Bonatelli M.L."/>
            <person name="Correr F.H."/>
            <person name="Franceschini L.M."/>
            <person name="Leite T.F."/>
            <person name="Margarido G.R.A."/>
            <person name="Almeida C.A."/>
            <person name="Ferrarezi J.A."/>
            <person name="Labate C.A."/>
        </authorList>
    </citation>
    <scope>NUCLEOTIDE SEQUENCE</scope>
    <source>
        <strain evidence="3">MF-1</strain>
    </source>
</reference>
<sequence>MKTPNRHMLRWQISIQEYRGNMTIVHKSGNIHKNADGLSRWALANTPENPAGVPQDEDHIEGICVAEISTEFFNQGKDSYKKDRNCLILSQLLMKDCKDPSLSSKLDEIWKKAYDEGRFHLLDGILYHRTKHTCLMALTDRTLINTILHECHDSVAAEHLSEDRTLERVKTCSWWPNWKKDVAEYSQTCDRCKKANRATGKKFEMIIQIQEPKSPLEIVQMDWVTALPPGGDRSYNACLVLVYRYSKTPVFLPCHKDDTAMDTAIMIWNIFISHTGLFQNIISDSDPRFTSALWTNLHNLFGTKVSFSTAYNPQTDGLAERMLQTLEDMIRRFCAHGLEFKDSDGFTHDWCTLIPALGLAYKTSIHSSTGKTAAMIEKGWNPRLPYDTLKMDLVDIHPTGSSFKIMLDKARHHANRYMQESFKYAKEKWHKSHKPPDFKIGDLVLVSTLNFNYVRGPNKSKYLFAGPFMIKALHGPNAVQLEFTGELINKHPAFPVSLIKPYSSSEKELFLIRKKPPLEIPPLEEGDEKKIVKVLK</sequence>
<protein>
    <recommendedName>
        <fullName evidence="2">Integrase catalytic domain-containing protein</fullName>
    </recommendedName>
</protein>
<feature type="domain" description="Integrase catalytic" evidence="2">
    <location>
        <begin position="211"/>
        <end position="381"/>
    </location>
</feature>
<evidence type="ECO:0000313" key="4">
    <source>
        <dbReference type="Proteomes" id="UP000765509"/>
    </source>
</evidence>
<name>A0A9Q3JDQ0_9BASI</name>
<dbReference type="Proteomes" id="UP000765509">
    <property type="component" value="Unassembled WGS sequence"/>
</dbReference>
<dbReference type="InterPro" id="IPR012337">
    <property type="entry name" value="RNaseH-like_sf"/>
</dbReference>
<dbReference type="AlphaFoldDB" id="A0A9Q3JDQ0"/>
<accession>A0A9Q3JDQ0</accession>
<dbReference type="PANTHER" id="PTHR37984">
    <property type="entry name" value="PROTEIN CBG26694"/>
    <property type="match status" value="1"/>
</dbReference>
<keyword evidence="1" id="KW-0694">RNA-binding</keyword>
<dbReference type="InterPro" id="IPR041588">
    <property type="entry name" value="Integrase_H2C2"/>
</dbReference>
<dbReference type="GO" id="GO:0005634">
    <property type="term" value="C:nucleus"/>
    <property type="evidence" value="ECO:0007669"/>
    <property type="project" value="UniProtKB-ARBA"/>
</dbReference>
<dbReference type="Pfam" id="PF17921">
    <property type="entry name" value="Integrase_H2C2"/>
    <property type="match status" value="1"/>
</dbReference>
<comment type="caution">
    <text evidence="3">The sequence shown here is derived from an EMBL/GenBank/DDBJ whole genome shotgun (WGS) entry which is preliminary data.</text>
</comment>
<gene>
    <name evidence="3" type="ORF">O181_099964</name>
</gene>
<dbReference type="PROSITE" id="PS50994">
    <property type="entry name" value="INTEGRASE"/>
    <property type="match status" value="1"/>
</dbReference>
<proteinExistence type="predicted"/>
<evidence type="ECO:0000313" key="3">
    <source>
        <dbReference type="EMBL" id="MBW0560249.1"/>
    </source>
</evidence>
<dbReference type="InterPro" id="IPR036397">
    <property type="entry name" value="RNaseH_sf"/>
</dbReference>